<dbReference type="Pfam" id="PF00076">
    <property type="entry name" value="RRM_1"/>
    <property type="match status" value="1"/>
</dbReference>
<reference evidence="8 9" key="2">
    <citation type="journal article" date="2021" name="Curr. Genet.">
        <title>Genetic response to nitrogen starvation in the aggressive Eucalyptus foliar pathogen Teratosphaeria destructans.</title>
        <authorList>
            <person name="Havenga M."/>
            <person name="Wingfield B.D."/>
            <person name="Wingfield M.J."/>
            <person name="Dreyer L.L."/>
            <person name="Roets F."/>
            <person name="Aylward J."/>
        </authorList>
    </citation>
    <scope>NUCLEOTIDE SEQUENCE [LARGE SCALE GENOMIC DNA]</scope>
    <source>
        <strain evidence="8">CMW44962</strain>
    </source>
</reference>
<dbReference type="PANTHER" id="PTHR14398">
    <property type="entry name" value="RNA RECOGNITION RRM/RNP DOMAIN"/>
    <property type="match status" value="1"/>
</dbReference>
<feature type="region of interest" description="Disordered" evidence="5">
    <location>
        <begin position="651"/>
        <end position="687"/>
    </location>
</feature>
<dbReference type="Gene3D" id="3.30.70.330">
    <property type="match status" value="1"/>
</dbReference>
<reference evidence="8 9" key="1">
    <citation type="journal article" date="2018" name="IMA Fungus">
        <title>IMA Genome-F 10: Nine draft genome sequences of Claviceps purpurea s.lat., including C. arundinis, C. humidiphila, and C. cf. spartinae, pseudomolecules for the pitch canker pathogen Fusarium circinatum, draft genome of Davidsoniella eucalypti, Grosmannia galeiformis, Quambalaria eucalypti, and Teratosphaeria destructans.</title>
        <authorList>
            <person name="Wingfield B.D."/>
            <person name="Liu M."/>
            <person name="Nguyen H.D."/>
            <person name="Lane F.A."/>
            <person name="Morgan S.W."/>
            <person name="De Vos L."/>
            <person name="Wilken P.M."/>
            <person name="Duong T.A."/>
            <person name="Aylward J."/>
            <person name="Coetzee M.P."/>
            <person name="Dadej K."/>
            <person name="De Beer Z.W."/>
            <person name="Findlay W."/>
            <person name="Havenga M."/>
            <person name="Kolarik M."/>
            <person name="Menzies J.G."/>
            <person name="Naidoo K."/>
            <person name="Pochopski O."/>
            <person name="Shoukouhi P."/>
            <person name="Santana Q.C."/>
            <person name="Seifert K.A."/>
            <person name="Soal N."/>
            <person name="Steenkamp E.T."/>
            <person name="Tatham C.T."/>
            <person name="van der Nest M.A."/>
            <person name="Wingfield M.J."/>
        </authorList>
    </citation>
    <scope>NUCLEOTIDE SEQUENCE [LARGE SCALE GENOMIC DNA]</scope>
    <source>
        <strain evidence="8">CMW44962</strain>
    </source>
</reference>
<proteinExistence type="predicted"/>
<dbReference type="InterPro" id="IPR045137">
    <property type="entry name" value="RBM26/27"/>
</dbReference>
<name>A0A9W7W0Z6_9PEZI</name>
<evidence type="ECO:0000259" key="7">
    <source>
        <dbReference type="PROSITE" id="PS50103"/>
    </source>
</evidence>
<dbReference type="SUPFAM" id="SSF54928">
    <property type="entry name" value="RNA-binding domain, RBD"/>
    <property type="match status" value="1"/>
</dbReference>
<feature type="region of interest" description="Disordered" evidence="5">
    <location>
        <begin position="267"/>
        <end position="315"/>
    </location>
</feature>
<evidence type="ECO:0000259" key="6">
    <source>
        <dbReference type="PROSITE" id="PS50102"/>
    </source>
</evidence>
<dbReference type="InterPro" id="IPR000571">
    <property type="entry name" value="Znf_CCCH"/>
</dbReference>
<accession>A0A9W7W0Z6</accession>
<dbReference type="GO" id="GO:0003723">
    <property type="term" value="F:RNA binding"/>
    <property type="evidence" value="ECO:0007669"/>
    <property type="project" value="UniProtKB-UniRule"/>
</dbReference>
<dbReference type="Pfam" id="PF01480">
    <property type="entry name" value="PWI"/>
    <property type="match status" value="1"/>
</dbReference>
<dbReference type="InterPro" id="IPR035979">
    <property type="entry name" value="RBD_domain_sf"/>
</dbReference>
<feature type="compositionally biased region" description="Basic residues" evidence="5">
    <location>
        <begin position="543"/>
        <end position="555"/>
    </location>
</feature>
<feature type="compositionally biased region" description="Basic and acidic residues" evidence="5">
    <location>
        <begin position="431"/>
        <end position="459"/>
    </location>
</feature>
<dbReference type="PROSITE" id="PS50103">
    <property type="entry name" value="ZF_C3H1"/>
    <property type="match status" value="1"/>
</dbReference>
<organism evidence="8 9">
    <name type="scientific">Teratosphaeria destructans</name>
    <dbReference type="NCBI Taxonomy" id="418781"/>
    <lineage>
        <taxon>Eukaryota</taxon>
        <taxon>Fungi</taxon>
        <taxon>Dikarya</taxon>
        <taxon>Ascomycota</taxon>
        <taxon>Pezizomycotina</taxon>
        <taxon>Dothideomycetes</taxon>
        <taxon>Dothideomycetidae</taxon>
        <taxon>Mycosphaerellales</taxon>
        <taxon>Teratosphaeriaceae</taxon>
        <taxon>Teratosphaeria</taxon>
    </lineage>
</organism>
<feature type="zinc finger region" description="C3H1-type" evidence="4">
    <location>
        <begin position="222"/>
        <end position="245"/>
    </location>
</feature>
<evidence type="ECO:0000313" key="8">
    <source>
        <dbReference type="EMBL" id="KAH9826101.1"/>
    </source>
</evidence>
<comment type="function">
    <text evidence="2">May be involved in the turnover of nuclear polyadenylated (pA+) RNA.</text>
</comment>
<comment type="caution">
    <text evidence="8">The sequence shown here is derived from an EMBL/GenBank/DDBJ whole genome shotgun (WGS) entry which is preliminary data.</text>
</comment>
<feature type="compositionally biased region" description="Acidic residues" evidence="5">
    <location>
        <begin position="677"/>
        <end position="687"/>
    </location>
</feature>
<feature type="region of interest" description="Disordered" evidence="5">
    <location>
        <begin position="77"/>
        <end position="169"/>
    </location>
</feature>
<evidence type="ECO:0000313" key="9">
    <source>
        <dbReference type="Proteomes" id="UP001138500"/>
    </source>
</evidence>
<feature type="region of interest" description="Disordered" evidence="5">
    <location>
        <begin position="525"/>
        <end position="571"/>
    </location>
</feature>
<protein>
    <submittedName>
        <fullName evidence="8">PWI domain</fullName>
    </submittedName>
</protein>
<keyword evidence="9" id="KW-1185">Reference proteome</keyword>
<feature type="compositionally biased region" description="Polar residues" evidence="5">
    <location>
        <begin position="269"/>
        <end position="282"/>
    </location>
</feature>
<evidence type="ECO:0000256" key="3">
    <source>
        <dbReference type="PROSITE-ProRule" id="PRU00176"/>
    </source>
</evidence>
<dbReference type="InterPro" id="IPR012677">
    <property type="entry name" value="Nucleotide-bd_a/b_plait_sf"/>
</dbReference>
<dbReference type="PROSITE" id="PS50102">
    <property type="entry name" value="RRM"/>
    <property type="match status" value="1"/>
</dbReference>
<evidence type="ECO:0000256" key="2">
    <source>
        <dbReference type="ARBA" id="ARBA00043866"/>
    </source>
</evidence>
<dbReference type="SMART" id="SM00360">
    <property type="entry name" value="RRM"/>
    <property type="match status" value="1"/>
</dbReference>
<feature type="compositionally biased region" description="Basic residues" evidence="5">
    <location>
        <begin position="132"/>
        <end position="141"/>
    </location>
</feature>
<evidence type="ECO:0000256" key="1">
    <source>
        <dbReference type="ARBA" id="ARBA00022884"/>
    </source>
</evidence>
<dbReference type="InterPro" id="IPR000504">
    <property type="entry name" value="RRM_dom"/>
</dbReference>
<evidence type="ECO:0000256" key="5">
    <source>
        <dbReference type="SAM" id="MobiDB-lite"/>
    </source>
</evidence>
<keyword evidence="4" id="KW-0863">Zinc-finger</keyword>
<sequence>MLSEADYAPFKASITTKLEKISDADAETLAEYVLELLKSEGTEQQLRELCLSQLVDFVGDNTRQFVDETFAAIKNKTFDPKKPPARPAAPVYQPPRRQSLDPNLPNPGRKRAHRDWDLSSPNNAQSYGGRYRPVKQSRRGRASNGYSATQSGLPFDYTQPLHPPTPPPGMPPFDPNDPMSTFLAVHRAMGFPAWPGMPTLPANPSLPMPGPGYGQPKGTGHRCRDYDVKGFCTRGVACPFEHGGNPYVVPTLPASDEYDPNNPAASLLPTPTRTGRSETSFPFDSPALRVGPSGRARGRGGYRGGKERAPFSHIGNLNDPSATTIVVEGIPEENFDGQAVRSFFSDFGDVREVTMQPYKRLAIVDFSSHDAADAAYNSPKSVFDNRFVKVYWYRPERPPKPTKSRAGVSAEQARRDVDMGGTAEPEPDMWEVARRQEEAQRKHDELKRQREEAEHQRRELDEKLRAMDFDRKQIAAKLAQLSSKNSASTLDTATPAEDAKTMALKEQLAKLEAEATSIGINPDPFAPEPTNGHAGFPTPRGRAGYRGRGTPRGRSHFAPSYRGGHTWAAGPKVKRLDNRPKTVSLTVPEGEYRDGRADAHPERTDTALITFSQRFEGENFIAAALGQQGPLKALGRVELGWFSGALPSNGHVPDGDVPMGGVDPQQVRTERSAVDMDTYDENEDHWG</sequence>
<evidence type="ECO:0000256" key="4">
    <source>
        <dbReference type="PROSITE-ProRule" id="PRU00723"/>
    </source>
</evidence>
<dbReference type="EMBL" id="RIBY02002034">
    <property type="protein sequence ID" value="KAH9826101.1"/>
    <property type="molecule type" value="Genomic_DNA"/>
</dbReference>
<feature type="domain" description="C3H1-type" evidence="7">
    <location>
        <begin position="222"/>
        <end position="245"/>
    </location>
</feature>
<feature type="domain" description="RRM" evidence="6">
    <location>
        <begin position="323"/>
        <end position="395"/>
    </location>
</feature>
<keyword evidence="4" id="KW-0479">Metal-binding</keyword>
<dbReference type="AlphaFoldDB" id="A0A9W7W0Z6"/>
<feature type="region of interest" description="Disordered" evidence="5">
    <location>
        <begin position="398"/>
        <end position="459"/>
    </location>
</feature>
<dbReference type="Proteomes" id="UP001138500">
    <property type="component" value="Unassembled WGS sequence"/>
</dbReference>
<gene>
    <name evidence="8" type="ORF">Tdes44962_MAKER03754</name>
</gene>
<dbReference type="InterPro" id="IPR002483">
    <property type="entry name" value="PWI_dom"/>
</dbReference>
<dbReference type="GO" id="GO:0008270">
    <property type="term" value="F:zinc ion binding"/>
    <property type="evidence" value="ECO:0007669"/>
    <property type="project" value="UniProtKB-KW"/>
</dbReference>
<dbReference type="OrthoDB" id="443401at2759"/>
<keyword evidence="1 3" id="KW-0694">RNA-binding</keyword>
<dbReference type="PANTHER" id="PTHR14398:SF0">
    <property type="entry name" value="ZINC FINGER PROTEIN SWM"/>
    <property type="match status" value="1"/>
</dbReference>
<dbReference type="CDD" id="cd12257">
    <property type="entry name" value="RRM1_RBM26_like"/>
    <property type="match status" value="1"/>
</dbReference>
<dbReference type="GO" id="GO:0005634">
    <property type="term" value="C:nucleus"/>
    <property type="evidence" value="ECO:0007669"/>
    <property type="project" value="TreeGrafter"/>
</dbReference>
<keyword evidence="4" id="KW-0862">Zinc</keyword>